<reference evidence="1" key="1">
    <citation type="submission" date="2021-10" db="EMBL/GenBank/DDBJ databases">
        <title>Tropical sea cucumber genome reveals ecological adaptation and Cuvierian tubules defense mechanism.</title>
        <authorList>
            <person name="Chen T."/>
        </authorList>
    </citation>
    <scope>NUCLEOTIDE SEQUENCE</scope>
    <source>
        <strain evidence="1">Nanhai2018</strain>
        <tissue evidence="1">Muscle</tissue>
    </source>
</reference>
<gene>
    <name evidence="1" type="ORF">HOLleu_03769</name>
</gene>
<organism evidence="1 2">
    <name type="scientific">Holothuria leucospilota</name>
    <name type="common">Black long sea cucumber</name>
    <name type="synonym">Mertensiothuria leucospilota</name>
    <dbReference type="NCBI Taxonomy" id="206669"/>
    <lineage>
        <taxon>Eukaryota</taxon>
        <taxon>Metazoa</taxon>
        <taxon>Echinodermata</taxon>
        <taxon>Eleutherozoa</taxon>
        <taxon>Echinozoa</taxon>
        <taxon>Holothuroidea</taxon>
        <taxon>Aspidochirotacea</taxon>
        <taxon>Aspidochirotida</taxon>
        <taxon>Holothuriidae</taxon>
        <taxon>Holothuria</taxon>
    </lineage>
</organism>
<proteinExistence type="predicted"/>
<evidence type="ECO:0000313" key="2">
    <source>
        <dbReference type="Proteomes" id="UP001152320"/>
    </source>
</evidence>
<dbReference type="AlphaFoldDB" id="A0A9Q1HHT9"/>
<accession>A0A9Q1HHT9</accession>
<dbReference type="Proteomes" id="UP001152320">
    <property type="component" value="Chromosome 1"/>
</dbReference>
<sequence length="64" mass="7575">MSHVKKRMVNENVTVMKDTRGTVKLVMRCILIAMMHTKLERHKMACTPYYRQDGLDHHLTYLVT</sequence>
<protein>
    <submittedName>
        <fullName evidence="1">Uncharacterized protein</fullName>
    </submittedName>
</protein>
<dbReference type="EMBL" id="JAIZAY010000001">
    <property type="protein sequence ID" value="KAJ8050532.1"/>
    <property type="molecule type" value="Genomic_DNA"/>
</dbReference>
<keyword evidence="2" id="KW-1185">Reference proteome</keyword>
<evidence type="ECO:0000313" key="1">
    <source>
        <dbReference type="EMBL" id="KAJ8050532.1"/>
    </source>
</evidence>
<comment type="caution">
    <text evidence="1">The sequence shown here is derived from an EMBL/GenBank/DDBJ whole genome shotgun (WGS) entry which is preliminary data.</text>
</comment>
<name>A0A9Q1HHT9_HOLLE</name>